<sequence>MSGIGALLTSPVAGIYDGLRYSRSSKWNVAASYEGLDSLHAQTRFTVGTMPVSEGSTASYMSLAKEKYSASKLTNTHSLCGKARCGKVGCDTACTL</sequence>
<dbReference type="InParanoid" id="A0A316YI48"/>
<dbReference type="GeneID" id="37040144"/>
<proteinExistence type="predicted"/>
<gene>
    <name evidence="1" type="ORF">FA10DRAFT_172292</name>
</gene>
<dbReference type="OrthoDB" id="2546411at2759"/>
<dbReference type="AlphaFoldDB" id="A0A316YI48"/>
<name>A0A316YI48_9BASI</name>
<evidence type="ECO:0000313" key="2">
    <source>
        <dbReference type="Proteomes" id="UP000245768"/>
    </source>
</evidence>
<protein>
    <submittedName>
        <fullName evidence="1">Uncharacterized protein</fullName>
    </submittedName>
</protein>
<keyword evidence="2" id="KW-1185">Reference proteome</keyword>
<reference evidence="1 2" key="1">
    <citation type="journal article" date="2018" name="Mol. Biol. Evol.">
        <title>Broad Genomic Sampling Reveals a Smut Pathogenic Ancestry of the Fungal Clade Ustilaginomycotina.</title>
        <authorList>
            <person name="Kijpornyongpan T."/>
            <person name="Mondo S.J."/>
            <person name="Barry K."/>
            <person name="Sandor L."/>
            <person name="Lee J."/>
            <person name="Lipzen A."/>
            <person name="Pangilinan J."/>
            <person name="LaButti K."/>
            <person name="Hainaut M."/>
            <person name="Henrissat B."/>
            <person name="Grigoriev I.V."/>
            <person name="Spatafora J.W."/>
            <person name="Aime M.C."/>
        </authorList>
    </citation>
    <scope>NUCLEOTIDE SEQUENCE [LARGE SCALE GENOMIC DNA]</scope>
    <source>
        <strain evidence="1 2">MCA 4198</strain>
    </source>
</reference>
<organism evidence="1 2">
    <name type="scientific">Acaromyces ingoldii</name>
    <dbReference type="NCBI Taxonomy" id="215250"/>
    <lineage>
        <taxon>Eukaryota</taxon>
        <taxon>Fungi</taxon>
        <taxon>Dikarya</taxon>
        <taxon>Basidiomycota</taxon>
        <taxon>Ustilaginomycotina</taxon>
        <taxon>Exobasidiomycetes</taxon>
        <taxon>Exobasidiales</taxon>
        <taxon>Cryptobasidiaceae</taxon>
        <taxon>Acaromyces</taxon>
    </lineage>
</organism>
<dbReference type="Proteomes" id="UP000245768">
    <property type="component" value="Unassembled WGS sequence"/>
</dbReference>
<evidence type="ECO:0000313" key="1">
    <source>
        <dbReference type="EMBL" id="PWN88746.1"/>
    </source>
</evidence>
<accession>A0A316YI48</accession>
<dbReference type="EMBL" id="KZ819638">
    <property type="protein sequence ID" value="PWN88746.1"/>
    <property type="molecule type" value="Genomic_DNA"/>
</dbReference>
<dbReference type="RefSeq" id="XP_025375944.1">
    <property type="nucleotide sequence ID" value="XM_025518228.1"/>
</dbReference>